<reference evidence="2" key="1">
    <citation type="submission" date="2020-02" db="EMBL/GenBank/DDBJ databases">
        <authorList>
            <person name="Meier V. D."/>
        </authorList>
    </citation>
    <scope>NUCLEOTIDE SEQUENCE</scope>
    <source>
        <strain evidence="2">AVDCRST_MAG55</strain>
    </source>
</reference>
<accession>A0A6J4NUB1</accession>
<name>A0A6J4NUB1_9ACTN</name>
<sequence>MPNFSGTNPVVGGSSAGGFFRYPFPPKAPGRPGRNGRGRRQEPRREKRA</sequence>
<evidence type="ECO:0000256" key="1">
    <source>
        <dbReference type="SAM" id="MobiDB-lite"/>
    </source>
</evidence>
<proteinExistence type="predicted"/>
<gene>
    <name evidence="2" type="ORF">AVDCRST_MAG55-180</name>
</gene>
<dbReference type="EMBL" id="CADCUZ010000011">
    <property type="protein sequence ID" value="CAA9392624.1"/>
    <property type="molecule type" value="Genomic_DNA"/>
</dbReference>
<feature type="compositionally biased region" description="Basic and acidic residues" evidence="1">
    <location>
        <begin position="39"/>
        <end position="49"/>
    </location>
</feature>
<dbReference type="AlphaFoldDB" id="A0A6J4NUB1"/>
<protein>
    <submittedName>
        <fullName evidence="2">Uncharacterized protein</fullName>
    </submittedName>
</protein>
<feature type="region of interest" description="Disordered" evidence="1">
    <location>
        <begin position="1"/>
        <end position="49"/>
    </location>
</feature>
<organism evidence="2">
    <name type="scientific">uncultured Rubrobacteraceae bacterium</name>
    <dbReference type="NCBI Taxonomy" id="349277"/>
    <lineage>
        <taxon>Bacteria</taxon>
        <taxon>Bacillati</taxon>
        <taxon>Actinomycetota</taxon>
        <taxon>Rubrobacteria</taxon>
        <taxon>Rubrobacterales</taxon>
        <taxon>Rubrobacteraceae</taxon>
        <taxon>environmental samples</taxon>
    </lineage>
</organism>
<evidence type="ECO:0000313" key="2">
    <source>
        <dbReference type="EMBL" id="CAA9392624.1"/>
    </source>
</evidence>